<dbReference type="Proteomes" id="UP000275480">
    <property type="component" value="Unassembled WGS sequence"/>
</dbReference>
<sequence>MFGQGLFSWFSTSKTESSENAQPTWDPNTLTMTQPQSPAAPTTENVVAHQPTPTEDMQLQLRGGGGPDDELRTVAAAVAASAAIAVVLMGLRVDQMAPVEVLLVREALVVGKLRGCV</sequence>
<reference evidence="2 3" key="1">
    <citation type="submission" date="2018-07" db="EMBL/GenBank/DDBJ databases">
        <title>Identification of spontaneous genetic mutation associated with occurrence of a yellow conidial color mutant of Aspergillus flavus.</title>
        <authorList>
            <person name="Chang P.-K."/>
            <person name="Mack B.M."/>
            <person name="Scharfenstein L."/>
            <person name="Gilbert M.K."/>
        </authorList>
    </citation>
    <scope>NUCLEOTIDE SEQUENCE [LARGE SCALE GENOMIC DNA]</scope>
    <source>
        <strain evidence="2 3">CA14</strain>
    </source>
</reference>
<accession>A0AB74BV84</accession>
<evidence type="ECO:0000313" key="3">
    <source>
        <dbReference type="Proteomes" id="UP000275480"/>
    </source>
</evidence>
<evidence type="ECO:0000313" key="2">
    <source>
        <dbReference type="EMBL" id="RMZ38304.1"/>
    </source>
</evidence>
<organism evidence="2 3">
    <name type="scientific">Aspergillus flavus</name>
    <dbReference type="NCBI Taxonomy" id="5059"/>
    <lineage>
        <taxon>Eukaryota</taxon>
        <taxon>Fungi</taxon>
        <taxon>Dikarya</taxon>
        <taxon>Ascomycota</taxon>
        <taxon>Pezizomycotina</taxon>
        <taxon>Eurotiomycetes</taxon>
        <taxon>Eurotiomycetidae</taxon>
        <taxon>Eurotiales</taxon>
        <taxon>Aspergillaceae</taxon>
        <taxon>Aspergillus</taxon>
        <taxon>Aspergillus subgen. Circumdati</taxon>
    </lineage>
</organism>
<protein>
    <submittedName>
        <fullName evidence="2">Uncharacterized protein</fullName>
    </submittedName>
</protein>
<name>A0AB74BV84_ASPFL</name>
<proteinExistence type="predicted"/>
<evidence type="ECO:0000256" key="1">
    <source>
        <dbReference type="SAM" id="MobiDB-lite"/>
    </source>
</evidence>
<dbReference type="AlphaFoldDB" id="A0AB74BV84"/>
<comment type="caution">
    <text evidence="2">The sequence shown here is derived from an EMBL/GenBank/DDBJ whole genome shotgun (WGS) entry which is preliminary data.</text>
</comment>
<dbReference type="EMBL" id="QQZZ01000160">
    <property type="protein sequence ID" value="RMZ38304.1"/>
    <property type="molecule type" value="Genomic_DNA"/>
</dbReference>
<feature type="region of interest" description="Disordered" evidence="1">
    <location>
        <begin position="13"/>
        <end position="44"/>
    </location>
</feature>
<gene>
    <name evidence="2" type="ORF">CA14_007559</name>
</gene>